<reference evidence="2 3" key="1">
    <citation type="submission" date="2016-10" db="EMBL/GenBank/DDBJ databases">
        <authorList>
            <person name="de Groot N.N."/>
        </authorList>
    </citation>
    <scope>NUCLEOTIDE SEQUENCE [LARGE SCALE GENOMIC DNA]</scope>
    <source>
        <strain evidence="2 3">DSM 22012</strain>
    </source>
</reference>
<dbReference type="OrthoDB" id="7063120at2"/>
<proteinExistence type="predicted"/>
<feature type="transmembrane region" description="Helical" evidence="1">
    <location>
        <begin position="137"/>
        <end position="156"/>
    </location>
</feature>
<evidence type="ECO:0008006" key="4">
    <source>
        <dbReference type="Google" id="ProtNLM"/>
    </source>
</evidence>
<accession>A0A1H5TP37</accession>
<evidence type="ECO:0000313" key="2">
    <source>
        <dbReference type="EMBL" id="SEF64540.1"/>
    </source>
</evidence>
<feature type="transmembrane region" description="Helical" evidence="1">
    <location>
        <begin position="63"/>
        <end position="84"/>
    </location>
</feature>
<name>A0A1H5TP37_9GAMM</name>
<protein>
    <recommendedName>
        <fullName evidence="4">DUF2214 domain-containing protein</fullName>
    </recommendedName>
</protein>
<organism evidence="2 3">
    <name type="scientific">Marinobacterium lutimaris</name>
    <dbReference type="NCBI Taxonomy" id="568106"/>
    <lineage>
        <taxon>Bacteria</taxon>
        <taxon>Pseudomonadati</taxon>
        <taxon>Pseudomonadota</taxon>
        <taxon>Gammaproteobacteria</taxon>
        <taxon>Oceanospirillales</taxon>
        <taxon>Oceanospirillaceae</taxon>
        <taxon>Marinobacterium</taxon>
    </lineage>
</organism>
<keyword evidence="1" id="KW-0472">Membrane</keyword>
<dbReference type="AlphaFoldDB" id="A0A1H5TP37"/>
<sequence length="159" mass="17394">MELLNLLESSGLATHMRLSTWSYPLFNAGHLLGVCLLIGSILPMDLRLMGCWRSIPLLQLWRVLIPVAASGLGLAVLCGFPLFIARASDYAASPLFWGKMILLLSALFNIVIVRAILPRPGSSFWLSHETPPTGARICATLSIVFWLGTLLAGRLIGYF</sequence>
<feature type="transmembrane region" description="Helical" evidence="1">
    <location>
        <begin position="96"/>
        <end position="117"/>
    </location>
</feature>
<dbReference type="EMBL" id="FNVQ01000001">
    <property type="protein sequence ID" value="SEF64540.1"/>
    <property type="molecule type" value="Genomic_DNA"/>
</dbReference>
<dbReference type="Proteomes" id="UP000236745">
    <property type="component" value="Unassembled WGS sequence"/>
</dbReference>
<evidence type="ECO:0000256" key="1">
    <source>
        <dbReference type="SAM" id="Phobius"/>
    </source>
</evidence>
<dbReference type="RefSeq" id="WP_104001159.1">
    <property type="nucleotide sequence ID" value="NZ_FNVQ01000001.1"/>
</dbReference>
<gene>
    <name evidence="2" type="ORF">SAMN05444390_101131</name>
</gene>
<keyword evidence="1" id="KW-0812">Transmembrane</keyword>
<keyword evidence="3" id="KW-1185">Reference proteome</keyword>
<evidence type="ECO:0000313" key="3">
    <source>
        <dbReference type="Proteomes" id="UP000236745"/>
    </source>
</evidence>
<feature type="transmembrane region" description="Helical" evidence="1">
    <location>
        <begin position="20"/>
        <end position="42"/>
    </location>
</feature>
<keyword evidence="1" id="KW-1133">Transmembrane helix</keyword>